<comment type="subcellular location">
    <subcellularLocation>
        <location evidence="1">Membrane</location>
    </subcellularLocation>
</comment>
<feature type="transmembrane region" description="Helical" evidence="7">
    <location>
        <begin position="178"/>
        <end position="202"/>
    </location>
</feature>
<feature type="transmembrane region" description="Helical" evidence="7">
    <location>
        <begin position="784"/>
        <end position="804"/>
    </location>
</feature>
<dbReference type="EMBL" id="QOKY01000173">
    <property type="protein sequence ID" value="RMZ54743.1"/>
    <property type="molecule type" value="Genomic_DNA"/>
</dbReference>
<dbReference type="AlphaFoldDB" id="A0A3M7KW15"/>
<evidence type="ECO:0000256" key="5">
    <source>
        <dbReference type="ARBA" id="ARBA00022989"/>
    </source>
</evidence>
<feature type="domain" description="Amino acid transporter transmembrane" evidence="8">
    <location>
        <begin position="1055"/>
        <end position="1208"/>
    </location>
</feature>
<feature type="transmembrane region" description="Helical" evidence="7">
    <location>
        <begin position="986"/>
        <end position="1009"/>
    </location>
</feature>
<dbReference type="GO" id="GO:0006865">
    <property type="term" value="P:amino acid transport"/>
    <property type="evidence" value="ECO:0007669"/>
    <property type="project" value="UniProtKB-KW"/>
</dbReference>
<feature type="transmembrane region" description="Helical" evidence="7">
    <location>
        <begin position="929"/>
        <end position="951"/>
    </location>
</feature>
<protein>
    <recommendedName>
        <fullName evidence="8">Amino acid transporter transmembrane domain-containing protein</fullName>
    </recommendedName>
</protein>
<name>A0A3M7KW15_AUXPR</name>
<feature type="transmembrane region" description="Helical" evidence="7">
    <location>
        <begin position="304"/>
        <end position="324"/>
    </location>
</feature>
<feature type="transmembrane region" description="Helical" evidence="7">
    <location>
        <begin position="559"/>
        <end position="582"/>
    </location>
</feature>
<feature type="transmembrane region" description="Helical" evidence="7">
    <location>
        <begin position="37"/>
        <end position="57"/>
    </location>
</feature>
<evidence type="ECO:0000256" key="6">
    <source>
        <dbReference type="ARBA" id="ARBA00023136"/>
    </source>
</evidence>
<dbReference type="Pfam" id="PF01490">
    <property type="entry name" value="Aa_trans"/>
    <property type="match status" value="4"/>
</dbReference>
<feature type="transmembrane region" description="Helical" evidence="7">
    <location>
        <begin position="353"/>
        <end position="373"/>
    </location>
</feature>
<evidence type="ECO:0000256" key="3">
    <source>
        <dbReference type="ARBA" id="ARBA00022692"/>
    </source>
</evidence>
<feature type="transmembrane region" description="Helical" evidence="7">
    <location>
        <begin position="264"/>
        <end position="284"/>
    </location>
</feature>
<feature type="transmembrane region" description="Helical" evidence="7">
    <location>
        <begin position="644"/>
        <end position="665"/>
    </location>
</feature>
<keyword evidence="2" id="KW-0813">Transport</keyword>
<keyword evidence="6 7" id="KW-0472">Membrane</keyword>
<keyword evidence="4" id="KW-0029">Amino-acid transport</keyword>
<keyword evidence="5 7" id="KW-1133">Transmembrane helix</keyword>
<evidence type="ECO:0000256" key="7">
    <source>
        <dbReference type="SAM" id="Phobius"/>
    </source>
</evidence>
<dbReference type="InterPro" id="IPR013057">
    <property type="entry name" value="AA_transpt_TM"/>
</dbReference>
<feature type="transmembrane region" description="Helical" evidence="7">
    <location>
        <begin position="963"/>
        <end position="980"/>
    </location>
</feature>
<evidence type="ECO:0000256" key="1">
    <source>
        <dbReference type="ARBA" id="ARBA00004370"/>
    </source>
</evidence>
<feature type="transmembrane region" description="Helical" evidence="7">
    <location>
        <begin position="745"/>
        <end position="764"/>
    </location>
</feature>
<feature type="transmembrane region" description="Helical" evidence="7">
    <location>
        <begin position="491"/>
        <end position="513"/>
    </location>
</feature>
<sequence>MHHEDFVKHASMEKGSLSGTDDVIDDGVPRSGNTFTAVGHTITAVIGAGVLSLPYAISMLGWVAGPLCLGLFASITLYTSQLLADCGVINGLRQRTYTNVVETTFGRWGYLTIGWVQHSNLVLTALAYQITGGLSLQTVAKSICAAQGATDCFDSYWKWAIIFAAIQVLMVQMPDLSYFWWASLIGAAMSFSYSTIALALSIREGNTHGTVGGQSLTPSEKGFGILNSVGAILFAYSFSMILIEIQDTLKGAGKGGPVRVMQKAVQISVAAMTSFYMAVSVAGYMAFGNAVPGNILNAFDQPRWVIDMANIMVVIHMIPAYQVYSQPFLAFSEYHYNQWRYAPSFFKGITFRLVYRTAYVILIGFLGICLPFFGDIVGLVGAIGFWPATVFFPIECWIRVYRPNATKRMWLRCLNVGLRENKKADNSLLISGLHLDGVGLENGSTTGAYELEDDGVLRTGQTFRCRARCRTTFTAVGHTITSVIGAGILNLPYAVSILGWVAGPVCLLIFSFITQYTSQLLADCGVIRGVRQRTYTDVVEATFGRRDYVIIAWVQHSNLILVTLAFQITGALSMQTVATSVCKIHGITNCLSSYWVWAVVFAGLQLLLIQMPNLSYFCESSGPAGMGNAYGTVAGQPLEPAAKAFGVLNALGSIVFAYSFSMILIEIQDTIQGTQKAGPIQSMQIAVKISVASMTFFYLAVATAGYLAFGNDVPAYLLTGFEHPRWLILTADIMVVVHMLPAYQVYAQPFVVFVEFHYALWARAPRMLRLELQSSHMQGVTFRILFRSAFVVLLGVLGMCLPFFGDIVGLGFGQQLYTTPSNAGYGCTNPQRDANSGCGGVATAVGHTITAVIGAGILNLPYAISILGWIAGPLTLLGAALVTLFTSNLLAECSVIRGVRQRTYTDVVLTTFGRRGYIIMGWVQHINLFVTAIAYQITGTLSLQMLARSICKTNSSVDCLDTYWVWSIVFAGAQLFVVQMPSLHHFWWASLVGAAMSFAYSCIALGLSIAEGNTYGTIAGQKLSPSAKAFGVLNSLGSVLFAYSFSMILVEIQAVSVAGYMAFGSSIQPDILTRFAGPGWVLIWANAMVIIHMVPAYQVYAQPTLAFIEERYARWARAPAWSRGWKLRIPLRSFYVVAVCIIAICLPFFNDIVGLIGALGFWPTTVFFPVECWIRVYNPDKRKRFWLRVLNIACGILTLAAMVGSIQLIVVDSSGYSFFD</sequence>
<feature type="transmembrane region" description="Helical" evidence="7">
    <location>
        <begin position="1189"/>
        <end position="1210"/>
    </location>
</feature>
<evidence type="ECO:0000259" key="8">
    <source>
        <dbReference type="Pfam" id="PF01490"/>
    </source>
</evidence>
<feature type="transmembrane region" description="Helical" evidence="7">
    <location>
        <begin position="1129"/>
        <end position="1149"/>
    </location>
</feature>
<feature type="domain" description="Amino acid transporter transmembrane" evidence="8">
    <location>
        <begin position="840"/>
        <end position="1054"/>
    </location>
</feature>
<feature type="domain" description="Amino acid transporter transmembrane" evidence="8">
    <location>
        <begin position="471"/>
        <end position="810"/>
    </location>
</feature>
<dbReference type="Proteomes" id="UP000279271">
    <property type="component" value="Unassembled WGS sequence"/>
</dbReference>
<organism evidence="9 10">
    <name type="scientific">Auxenochlorella protothecoides</name>
    <name type="common">Green microalga</name>
    <name type="synonym">Chlorella protothecoides</name>
    <dbReference type="NCBI Taxonomy" id="3075"/>
    <lineage>
        <taxon>Eukaryota</taxon>
        <taxon>Viridiplantae</taxon>
        <taxon>Chlorophyta</taxon>
        <taxon>core chlorophytes</taxon>
        <taxon>Trebouxiophyceae</taxon>
        <taxon>Chlorellales</taxon>
        <taxon>Chlorellaceae</taxon>
        <taxon>Auxenochlorella</taxon>
    </lineage>
</organism>
<feature type="transmembrane region" description="Helical" evidence="7">
    <location>
        <begin position="1030"/>
        <end position="1063"/>
    </location>
</feature>
<feature type="transmembrane region" description="Helical" evidence="7">
    <location>
        <begin position="685"/>
        <end position="709"/>
    </location>
</feature>
<feature type="transmembrane region" description="Helical" evidence="7">
    <location>
        <begin position="866"/>
        <end position="891"/>
    </location>
</feature>
<feature type="transmembrane region" description="Helical" evidence="7">
    <location>
        <begin position="594"/>
        <end position="611"/>
    </location>
</feature>
<feature type="domain" description="Amino acid transporter transmembrane" evidence="8">
    <location>
        <begin position="32"/>
        <end position="413"/>
    </location>
</feature>
<feature type="transmembrane region" description="Helical" evidence="7">
    <location>
        <begin position="222"/>
        <end position="243"/>
    </location>
</feature>
<feature type="transmembrane region" description="Helical" evidence="7">
    <location>
        <begin position="1083"/>
        <end position="1108"/>
    </location>
</feature>
<accession>A0A3M7KW15</accession>
<evidence type="ECO:0000313" key="9">
    <source>
        <dbReference type="EMBL" id="RMZ54743.1"/>
    </source>
</evidence>
<dbReference type="PANTHER" id="PTHR48017">
    <property type="entry name" value="OS05G0424000 PROTEIN-RELATED"/>
    <property type="match status" value="1"/>
</dbReference>
<feature type="transmembrane region" description="Helical" evidence="7">
    <location>
        <begin position="379"/>
        <end position="401"/>
    </location>
</feature>
<feature type="transmembrane region" description="Helical" evidence="7">
    <location>
        <begin position="63"/>
        <end position="84"/>
    </location>
</feature>
<comment type="caution">
    <text evidence="9">The sequence shown here is derived from an EMBL/GenBank/DDBJ whole genome shotgun (WGS) entry which is preliminary data.</text>
</comment>
<keyword evidence="3 7" id="KW-0812">Transmembrane</keyword>
<proteinExistence type="predicted"/>
<reference evidence="10" key="1">
    <citation type="journal article" date="2018" name="Algal Res.">
        <title>Characterization of plant carbon substrate utilization by Auxenochlorella protothecoides.</title>
        <authorList>
            <person name="Vogler B.W."/>
            <person name="Starkenburg S.R."/>
            <person name="Sudasinghe N."/>
            <person name="Schambach J.Y."/>
            <person name="Rollin J.A."/>
            <person name="Pattathil S."/>
            <person name="Barry A.N."/>
        </authorList>
    </citation>
    <scope>NUCLEOTIDE SEQUENCE [LARGE SCALE GENOMIC DNA]</scope>
    <source>
        <strain evidence="10">UTEX 25</strain>
    </source>
</reference>
<dbReference type="GO" id="GO:0016020">
    <property type="term" value="C:membrane"/>
    <property type="evidence" value="ECO:0007669"/>
    <property type="project" value="UniProtKB-SubCell"/>
</dbReference>
<evidence type="ECO:0000313" key="10">
    <source>
        <dbReference type="Proteomes" id="UP000279271"/>
    </source>
</evidence>
<evidence type="ECO:0000256" key="2">
    <source>
        <dbReference type="ARBA" id="ARBA00022448"/>
    </source>
</evidence>
<evidence type="ECO:0000256" key="4">
    <source>
        <dbReference type="ARBA" id="ARBA00022970"/>
    </source>
</evidence>
<gene>
    <name evidence="9" type="ORF">APUTEX25_003121</name>
</gene>
<feature type="transmembrane region" description="Helical" evidence="7">
    <location>
        <begin position="1155"/>
        <end position="1177"/>
    </location>
</feature>